<dbReference type="EC" id="2.3.1.157" evidence="5"/>
<evidence type="ECO:0000259" key="4">
    <source>
        <dbReference type="Pfam" id="PF12804"/>
    </source>
</evidence>
<dbReference type="GO" id="GO:0003977">
    <property type="term" value="F:UDP-N-acetylglucosamine diphosphorylase activity"/>
    <property type="evidence" value="ECO:0007669"/>
    <property type="project" value="UniProtKB-EC"/>
</dbReference>
<keyword evidence="3" id="KW-0460">Magnesium</keyword>
<evidence type="ECO:0000313" key="6">
    <source>
        <dbReference type="Proteomes" id="UP000184514"/>
    </source>
</evidence>
<dbReference type="GO" id="GO:0019134">
    <property type="term" value="F:glucosamine-1-phosphate N-acetyltransferase activity"/>
    <property type="evidence" value="ECO:0007669"/>
    <property type="project" value="UniProtKB-EC"/>
</dbReference>
<gene>
    <name evidence="5" type="primary">glmU_1</name>
    <name evidence="5" type="ORF">PFRI_22170</name>
</gene>
<protein>
    <submittedName>
        <fullName evidence="5">Bifunctional protein GlmU</fullName>
        <ecNumber evidence="5">2.3.1.157</ecNumber>
        <ecNumber evidence="5">2.7.7.23</ecNumber>
    </submittedName>
</protein>
<accession>A0A1L9NWA8</accession>
<keyword evidence="1 5" id="KW-0808">Transferase</keyword>
<proteinExistence type="predicted"/>
<dbReference type="RefSeq" id="WP_072630772.1">
    <property type="nucleotide sequence ID" value="NZ_MLCB01000139.1"/>
</dbReference>
<name>A0A1L9NWA8_9RHOB</name>
<keyword evidence="2 5" id="KW-0548">Nucleotidyltransferase</keyword>
<comment type="caution">
    <text evidence="5">The sequence shown here is derived from an EMBL/GenBank/DDBJ whole genome shotgun (WGS) entry which is preliminary data.</text>
</comment>
<evidence type="ECO:0000256" key="3">
    <source>
        <dbReference type="ARBA" id="ARBA00022842"/>
    </source>
</evidence>
<dbReference type="EC" id="2.7.7.23" evidence="5"/>
<dbReference type="InterPro" id="IPR029044">
    <property type="entry name" value="Nucleotide-diphossugar_trans"/>
</dbReference>
<dbReference type="EMBL" id="MLCB01000139">
    <property type="protein sequence ID" value="OJI93588.1"/>
    <property type="molecule type" value="Genomic_DNA"/>
</dbReference>
<dbReference type="AlphaFoldDB" id="A0A1L9NWA8"/>
<dbReference type="SUPFAM" id="SSF53448">
    <property type="entry name" value="Nucleotide-diphospho-sugar transferases"/>
    <property type="match status" value="1"/>
</dbReference>
<dbReference type="STRING" id="696762.PFRI_22170"/>
<dbReference type="InterPro" id="IPR025877">
    <property type="entry name" value="MobA-like_NTP_Trfase"/>
</dbReference>
<dbReference type="PANTHER" id="PTHR43584:SF8">
    <property type="entry name" value="N-ACETYLMURAMATE ALPHA-1-PHOSPHATE URIDYLYLTRANSFERASE"/>
    <property type="match status" value="1"/>
</dbReference>
<evidence type="ECO:0000256" key="2">
    <source>
        <dbReference type="ARBA" id="ARBA00022695"/>
    </source>
</evidence>
<dbReference type="OrthoDB" id="9788272at2"/>
<sequence length="231" mass="25730">MRDHPNAIMLFAAGFGTRMRELTKHQPKPLVRVANRTLLDHALEQVNQYTPLKKVVNCHYFPEQVKAHLSNQKDITIVEERDIILETGGGLKNALPLLGSNPVFTMNTDAVWKGPNALSTLLESWNPKEMDALLLCIPKENAIGHKGNGDFILADNGQLTYGAGDVYTGVQIIKTDLLSEINETSFSLKLLWEKLLAHNRMFGVRYAGRWCDVGTPEGITLAEEMLGYSDV</sequence>
<evidence type="ECO:0000313" key="5">
    <source>
        <dbReference type="EMBL" id="OJI93588.1"/>
    </source>
</evidence>
<dbReference type="Gene3D" id="3.90.550.10">
    <property type="entry name" value="Spore Coat Polysaccharide Biosynthesis Protein SpsA, Chain A"/>
    <property type="match status" value="1"/>
</dbReference>
<dbReference type="Proteomes" id="UP000184514">
    <property type="component" value="Unassembled WGS sequence"/>
</dbReference>
<organism evidence="5 6">
    <name type="scientific">Planktotalea frisia</name>
    <dbReference type="NCBI Taxonomy" id="696762"/>
    <lineage>
        <taxon>Bacteria</taxon>
        <taxon>Pseudomonadati</taxon>
        <taxon>Pseudomonadota</taxon>
        <taxon>Alphaproteobacteria</taxon>
        <taxon>Rhodobacterales</taxon>
        <taxon>Paracoccaceae</taxon>
        <taxon>Planktotalea</taxon>
    </lineage>
</organism>
<feature type="domain" description="MobA-like NTP transferase" evidence="4">
    <location>
        <begin position="10"/>
        <end position="137"/>
    </location>
</feature>
<evidence type="ECO:0000256" key="1">
    <source>
        <dbReference type="ARBA" id="ARBA00022679"/>
    </source>
</evidence>
<keyword evidence="5" id="KW-0012">Acyltransferase</keyword>
<dbReference type="PANTHER" id="PTHR43584">
    <property type="entry name" value="NUCLEOTIDYL TRANSFERASE"/>
    <property type="match status" value="1"/>
</dbReference>
<dbReference type="CDD" id="cd06422">
    <property type="entry name" value="NTP_transferase_like_1"/>
    <property type="match status" value="1"/>
</dbReference>
<dbReference type="InterPro" id="IPR050065">
    <property type="entry name" value="GlmU-like"/>
</dbReference>
<reference evidence="5 6" key="1">
    <citation type="submission" date="2016-10" db="EMBL/GenBank/DDBJ databases">
        <title>Genome sequence of Planktotalea frisia SH6-1.</title>
        <authorList>
            <person name="Poehlein A."/>
            <person name="Bakenhus I."/>
            <person name="Voget S."/>
            <person name="Brinkhoff T."/>
            <person name="Simon M."/>
        </authorList>
    </citation>
    <scope>NUCLEOTIDE SEQUENCE [LARGE SCALE GENOMIC DNA]</scope>
    <source>
        <strain evidence="5 6">SH6-1</strain>
    </source>
</reference>
<dbReference type="Pfam" id="PF12804">
    <property type="entry name" value="NTP_transf_3"/>
    <property type="match status" value="1"/>
</dbReference>
<keyword evidence="6" id="KW-1185">Reference proteome</keyword>